<feature type="region of interest" description="Disordered" evidence="4">
    <location>
        <begin position="562"/>
        <end position="647"/>
    </location>
</feature>
<feature type="compositionally biased region" description="Basic and acidic residues" evidence="4">
    <location>
        <begin position="172"/>
        <end position="206"/>
    </location>
</feature>
<dbReference type="STRING" id="7868.ENSCMIP00000039681"/>
<feature type="compositionally biased region" description="Basic residues" evidence="4">
    <location>
        <begin position="89"/>
        <end position="104"/>
    </location>
</feature>
<dbReference type="OMA" id="EYNPIYI"/>
<dbReference type="AlphaFoldDB" id="A0A4W3JJS1"/>
<feature type="region of interest" description="Disordered" evidence="4">
    <location>
        <begin position="331"/>
        <end position="351"/>
    </location>
</feature>
<feature type="region of interest" description="Disordered" evidence="4">
    <location>
        <begin position="79"/>
        <end position="278"/>
    </location>
</feature>
<dbReference type="Gene3D" id="6.10.250.3180">
    <property type="match status" value="1"/>
</dbReference>
<dbReference type="PANTHER" id="PTHR15141">
    <property type="entry name" value="TRANSCRIPTION ELONGATION FACTOR B POLYPEPTIDE 3"/>
    <property type="match status" value="1"/>
</dbReference>
<feature type="compositionally biased region" description="Basic residues" evidence="4">
    <location>
        <begin position="244"/>
        <end position="257"/>
    </location>
</feature>
<dbReference type="PANTHER" id="PTHR15141:SF49">
    <property type="entry name" value="TFIIS N-TERMINAL DOMAIN-CONTAINING PROTEIN"/>
    <property type="match status" value="1"/>
</dbReference>
<dbReference type="Gene3D" id="1.20.930.10">
    <property type="entry name" value="Conserved domain common to transcription factors TFIIS, elongin A, CRSP70"/>
    <property type="match status" value="1"/>
</dbReference>
<feature type="compositionally biased region" description="Basic and acidic residues" evidence="4">
    <location>
        <begin position="217"/>
        <end position="236"/>
    </location>
</feature>
<dbReference type="GO" id="GO:0070449">
    <property type="term" value="C:elongin complex"/>
    <property type="evidence" value="ECO:0007669"/>
    <property type="project" value="InterPro"/>
</dbReference>
<dbReference type="InterPro" id="IPR010684">
    <property type="entry name" value="RNA_pol_II_trans_fac_SIII_A"/>
</dbReference>
<reference evidence="7" key="3">
    <citation type="journal article" date="2014" name="Nature">
        <title>Elephant shark genome provides unique insights into gnathostome evolution.</title>
        <authorList>
            <consortium name="International Elephant Shark Genome Sequencing Consortium"/>
            <person name="Venkatesh B."/>
            <person name="Lee A.P."/>
            <person name="Ravi V."/>
            <person name="Maurya A.K."/>
            <person name="Lian M.M."/>
            <person name="Swann J.B."/>
            <person name="Ohta Y."/>
            <person name="Flajnik M.F."/>
            <person name="Sutoh Y."/>
            <person name="Kasahara M."/>
            <person name="Hoon S."/>
            <person name="Gangu V."/>
            <person name="Roy S.W."/>
            <person name="Irimia M."/>
            <person name="Korzh V."/>
            <person name="Kondrychyn I."/>
            <person name="Lim Z.W."/>
            <person name="Tay B.H."/>
            <person name="Tohari S."/>
            <person name="Kong K.W."/>
            <person name="Ho S."/>
            <person name="Lorente-Galdos B."/>
            <person name="Quilez J."/>
            <person name="Marques-Bonet T."/>
            <person name="Raney B.J."/>
            <person name="Ingham P.W."/>
            <person name="Tay A."/>
            <person name="Hillier L.W."/>
            <person name="Minx P."/>
            <person name="Boehm T."/>
            <person name="Wilson R.K."/>
            <person name="Brenner S."/>
            <person name="Warren W.C."/>
        </authorList>
    </citation>
    <scope>NUCLEOTIDE SEQUENCE [LARGE SCALE GENOMIC DNA]</scope>
</reference>
<proteinExistence type="predicted"/>
<evidence type="ECO:0000256" key="4">
    <source>
        <dbReference type="SAM" id="MobiDB-lite"/>
    </source>
</evidence>
<dbReference type="CDD" id="cd00183">
    <property type="entry name" value="TFIIS_I"/>
    <property type="match status" value="1"/>
</dbReference>
<feature type="compositionally biased region" description="Basic residues" evidence="4">
    <location>
        <begin position="638"/>
        <end position="647"/>
    </location>
</feature>
<feature type="domain" description="TFIIS N-terminal" evidence="5">
    <location>
        <begin position="15"/>
        <end position="81"/>
    </location>
</feature>
<dbReference type="PROSITE" id="PS51319">
    <property type="entry name" value="TFIIS_N"/>
    <property type="match status" value="1"/>
</dbReference>
<sequence length="647" mass="73729">MSHDSSHYIFHPIANKLAFWKKLFWFQVLKVFKRLQELNITIDILMETGIGKTVNKFRKDNTVGDVAKDLISHWKTLVPQEIPSSQTQHKNKNSQRNSRKTSKHKSPELSCHKKTSHSTKVNKCPKASNENEISVKTEMVESHQQLPEANGDQLKISGCEASQKRNRKSSRKVQDKKKGSSHKDQSRSVGKDKTSTGRRQEHEKYPAENSPSSHNASRQERAPSDKDARENAEKRSNKSATAVKHSKLRSKTHKRSAKDKEKRKSDASKNVPKVAEESVKKGNLLEVQSEDEFESQRTSFESYLNYEEPLKRTKKAQTSKRCEDVQMCNAPKREHDGAGKSLSGGNKGKRDLKYRAEQRGKDIWLETPSKKAKMDISALLDIPLPQFLPEFSILPPDSPPTSPTKKSATLNTSCESTEFTGQRLNSKMQVYSGLKATNLPKMMTLYEQCIRVLQNNIDSIHTVGGVPFEILEPVLDRCTPEQLYHIEDCNPSFVEETDCFWVKHCKRYFKSKRLLQDESWREMYLRLYSERERRLKVLTQSISSAHANKPRGRQVKLAYINTSAKRPHNTRRWQQEKHGTSAQSSPFDQNKLKSVRSTEKAGGVGRSGFPDGNHAAHPGADSKKQGKKIAPMMAKSLRTFKNRIGPR</sequence>
<dbReference type="SUPFAM" id="SSF47676">
    <property type="entry name" value="Conserved domain common to transcription factors TFIIS, elongin A, CRSP70"/>
    <property type="match status" value="1"/>
</dbReference>
<dbReference type="InterPro" id="IPR003617">
    <property type="entry name" value="TFIIS/CRSP70_N_sub"/>
</dbReference>
<evidence type="ECO:0000313" key="7">
    <source>
        <dbReference type="Proteomes" id="UP000314986"/>
    </source>
</evidence>
<dbReference type="Proteomes" id="UP000314986">
    <property type="component" value="Unassembled WGS sequence"/>
</dbReference>
<evidence type="ECO:0000256" key="2">
    <source>
        <dbReference type="ARBA" id="ARBA00023242"/>
    </source>
</evidence>
<protein>
    <submittedName>
        <fullName evidence="6">Transcription elongation factor B polypeptide 3-like</fullName>
    </submittedName>
</protein>
<feature type="compositionally biased region" description="Basic and acidic residues" evidence="4">
    <location>
        <begin position="258"/>
        <end position="267"/>
    </location>
</feature>
<organism evidence="6 7">
    <name type="scientific">Callorhinchus milii</name>
    <name type="common">Ghost shark</name>
    <dbReference type="NCBI Taxonomy" id="7868"/>
    <lineage>
        <taxon>Eukaryota</taxon>
        <taxon>Metazoa</taxon>
        <taxon>Chordata</taxon>
        <taxon>Craniata</taxon>
        <taxon>Vertebrata</taxon>
        <taxon>Chondrichthyes</taxon>
        <taxon>Holocephali</taxon>
        <taxon>Chimaeriformes</taxon>
        <taxon>Callorhinchidae</taxon>
        <taxon>Callorhinchus</taxon>
    </lineage>
</organism>
<dbReference type="GeneTree" id="ENSGT00390000002428"/>
<accession>A0A4W3JJS1</accession>
<dbReference type="InterPro" id="IPR051870">
    <property type="entry name" value="Elongin-A_domain"/>
</dbReference>
<reference evidence="7" key="1">
    <citation type="journal article" date="2006" name="Science">
        <title>Ancient noncoding elements conserved in the human genome.</title>
        <authorList>
            <person name="Venkatesh B."/>
            <person name="Kirkness E.F."/>
            <person name="Loh Y.H."/>
            <person name="Halpern A.L."/>
            <person name="Lee A.P."/>
            <person name="Johnson J."/>
            <person name="Dandona N."/>
            <person name="Viswanathan L.D."/>
            <person name="Tay A."/>
            <person name="Venter J.C."/>
            <person name="Strausberg R.L."/>
            <person name="Brenner S."/>
        </authorList>
    </citation>
    <scope>NUCLEOTIDE SEQUENCE [LARGE SCALE GENOMIC DNA]</scope>
</reference>
<evidence type="ECO:0000259" key="5">
    <source>
        <dbReference type="PROSITE" id="PS51319"/>
    </source>
</evidence>
<dbReference type="Pfam" id="PF06881">
    <property type="entry name" value="Elongin_A"/>
    <property type="match status" value="1"/>
</dbReference>
<dbReference type="Pfam" id="PF08711">
    <property type="entry name" value="Med26"/>
    <property type="match status" value="1"/>
</dbReference>
<reference evidence="6" key="4">
    <citation type="submission" date="2025-08" db="UniProtKB">
        <authorList>
            <consortium name="Ensembl"/>
        </authorList>
    </citation>
    <scope>IDENTIFICATION</scope>
</reference>
<evidence type="ECO:0000256" key="3">
    <source>
        <dbReference type="PROSITE-ProRule" id="PRU00649"/>
    </source>
</evidence>
<evidence type="ECO:0000313" key="6">
    <source>
        <dbReference type="Ensembl" id="ENSCMIP00000039681.1"/>
    </source>
</evidence>
<dbReference type="InParanoid" id="A0A4W3JJS1"/>
<keyword evidence="7" id="KW-1185">Reference proteome</keyword>
<reference evidence="7" key="2">
    <citation type="journal article" date="2007" name="PLoS Biol.">
        <title>Survey sequencing and comparative analysis of the elephant shark (Callorhinchus milii) genome.</title>
        <authorList>
            <person name="Venkatesh B."/>
            <person name="Kirkness E.F."/>
            <person name="Loh Y.H."/>
            <person name="Halpern A.L."/>
            <person name="Lee A.P."/>
            <person name="Johnson J."/>
            <person name="Dandona N."/>
            <person name="Viswanathan L.D."/>
            <person name="Tay A."/>
            <person name="Venter J.C."/>
            <person name="Strausberg R.L."/>
            <person name="Brenner S."/>
        </authorList>
    </citation>
    <scope>NUCLEOTIDE SEQUENCE [LARGE SCALE GENOMIC DNA]</scope>
</reference>
<reference evidence="6" key="5">
    <citation type="submission" date="2025-09" db="UniProtKB">
        <authorList>
            <consortium name="Ensembl"/>
        </authorList>
    </citation>
    <scope>IDENTIFICATION</scope>
</reference>
<comment type="subcellular location">
    <subcellularLocation>
        <location evidence="1 3">Nucleus</location>
    </subcellularLocation>
</comment>
<dbReference type="GO" id="GO:0006368">
    <property type="term" value="P:transcription elongation by RNA polymerase II"/>
    <property type="evidence" value="ECO:0007669"/>
    <property type="project" value="InterPro"/>
</dbReference>
<dbReference type="Ensembl" id="ENSCMIT00000040251.1">
    <property type="protein sequence ID" value="ENSCMIP00000039681.1"/>
    <property type="gene ID" value="ENSCMIG00000016613.1"/>
</dbReference>
<dbReference type="SMART" id="SM00509">
    <property type="entry name" value="TFS2N"/>
    <property type="match status" value="1"/>
</dbReference>
<evidence type="ECO:0000256" key="1">
    <source>
        <dbReference type="ARBA" id="ARBA00004123"/>
    </source>
</evidence>
<keyword evidence="2 3" id="KW-0539">Nucleus</keyword>
<name>A0A4W3JJS1_CALMI</name>
<dbReference type="InterPro" id="IPR035441">
    <property type="entry name" value="TFIIS/LEDGF_dom_sf"/>
</dbReference>
<gene>
    <name evidence="6" type="primary">eloal</name>
</gene>
<dbReference type="InterPro" id="IPR017923">
    <property type="entry name" value="TFIIS_N"/>
</dbReference>